<dbReference type="RefSeq" id="WP_218403704.1">
    <property type="nucleotide sequence ID" value="NZ_JAGSPC010000001.1"/>
</dbReference>
<dbReference type="Proteomes" id="UP001138681">
    <property type="component" value="Unassembled WGS sequence"/>
</dbReference>
<sequence length="74" mass="8286">MLKYRLLFVAHEDEGIRELMFNARSTSGALDTAKRAAEGDWAELYQGDELLCNLRLVEETGVWLVMPGQSAQNG</sequence>
<dbReference type="AlphaFoldDB" id="A0A9X1F119"/>
<evidence type="ECO:0000313" key="2">
    <source>
        <dbReference type="Proteomes" id="UP001138681"/>
    </source>
</evidence>
<accession>A0A9X1F119</accession>
<organism evidence="1 2">
    <name type="scientific">Erythrobacter crassostreae</name>
    <dbReference type="NCBI Taxonomy" id="2828328"/>
    <lineage>
        <taxon>Bacteria</taxon>
        <taxon>Pseudomonadati</taxon>
        <taxon>Pseudomonadota</taxon>
        <taxon>Alphaproteobacteria</taxon>
        <taxon>Sphingomonadales</taxon>
        <taxon>Erythrobacteraceae</taxon>
        <taxon>Erythrobacter/Porphyrobacter group</taxon>
        <taxon>Erythrobacter</taxon>
    </lineage>
</organism>
<dbReference type="EMBL" id="JAGSPC010000001">
    <property type="protein sequence ID" value="MBV7258375.1"/>
    <property type="molecule type" value="Genomic_DNA"/>
</dbReference>
<reference evidence="1" key="1">
    <citation type="submission" date="2021-04" db="EMBL/GenBank/DDBJ databases">
        <authorList>
            <person name="Pira H."/>
            <person name="Risdian C."/>
            <person name="Wink J."/>
        </authorList>
    </citation>
    <scope>NUCLEOTIDE SEQUENCE</scope>
    <source>
        <strain evidence="1">WH158</strain>
    </source>
</reference>
<gene>
    <name evidence="1" type="ORF">KCG46_02155</name>
</gene>
<evidence type="ECO:0000313" key="1">
    <source>
        <dbReference type="EMBL" id="MBV7258375.1"/>
    </source>
</evidence>
<proteinExistence type="predicted"/>
<keyword evidence="2" id="KW-1185">Reference proteome</keyword>
<comment type="caution">
    <text evidence="1">The sequence shown here is derived from an EMBL/GenBank/DDBJ whole genome shotgun (WGS) entry which is preliminary data.</text>
</comment>
<name>A0A9X1F119_9SPHN</name>
<protein>
    <submittedName>
        <fullName evidence="1">Uncharacterized protein</fullName>
    </submittedName>
</protein>